<evidence type="ECO:0000313" key="3">
    <source>
        <dbReference type="Proteomes" id="UP001528920"/>
    </source>
</evidence>
<dbReference type="Gene3D" id="3.90.230.10">
    <property type="entry name" value="Creatinase/methionine aminopeptidase superfamily"/>
    <property type="match status" value="1"/>
</dbReference>
<protein>
    <submittedName>
        <fullName evidence="2">M24 family metallopeptidase C-terminal domain-containing protein</fullName>
    </submittedName>
</protein>
<sequence length="42" mass="5055">MELLTPVEKKWLNNYHQLVFDTLSPDLDDDHKTWLKEKTKAI</sequence>
<dbReference type="InterPro" id="IPR032416">
    <property type="entry name" value="Peptidase_M24_C"/>
</dbReference>
<reference evidence="2 3" key="1">
    <citation type="submission" date="2022-01" db="EMBL/GenBank/DDBJ databases">
        <title>Labilibaculum sp. nov, a marine bacterium isolated from Antarctica.</title>
        <authorList>
            <person name="Dai W."/>
        </authorList>
    </citation>
    <scope>NUCLEOTIDE SEQUENCE [LARGE SCALE GENOMIC DNA]</scope>
    <source>
        <strain evidence="2 3">DW002</strain>
    </source>
</reference>
<name>A0ABT5VWZ6_9BACT</name>
<accession>A0ABT5VWZ6</accession>
<proteinExistence type="predicted"/>
<evidence type="ECO:0000259" key="1">
    <source>
        <dbReference type="Pfam" id="PF16188"/>
    </source>
</evidence>
<comment type="caution">
    <text evidence="2">The sequence shown here is derived from an EMBL/GenBank/DDBJ whole genome shotgun (WGS) entry which is preliminary data.</text>
</comment>
<dbReference type="Proteomes" id="UP001528920">
    <property type="component" value="Unassembled WGS sequence"/>
</dbReference>
<evidence type="ECO:0000313" key="2">
    <source>
        <dbReference type="EMBL" id="MDE5419775.1"/>
    </source>
</evidence>
<feature type="domain" description="Peptidase M24 C-terminal" evidence="1">
    <location>
        <begin position="2"/>
        <end position="42"/>
    </location>
</feature>
<keyword evidence="3" id="KW-1185">Reference proteome</keyword>
<dbReference type="Pfam" id="PF16188">
    <property type="entry name" value="Peptidase_M24_C"/>
    <property type="match status" value="1"/>
</dbReference>
<dbReference type="EMBL" id="JAKJSC010000005">
    <property type="protein sequence ID" value="MDE5419775.1"/>
    <property type="molecule type" value="Genomic_DNA"/>
</dbReference>
<organism evidence="2 3">
    <name type="scientific">Paralabilibaculum antarcticum</name>
    <dbReference type="NCBI Taxonomy" id="2912572"/>
    <lineage>
        <taxon>Bacteria</taxon>
        <taxon>Pseudomonadati</taxon>
        <taxon>Bacteroidota</taxon>
        <taxon>Bacteroidia</taxon>
        <taxon>Marinilabiliales</taxon>
        <taxon>Marinifilaceae</taxon>
        <taxon>Paralabilibaculum</taxon>
    </lineage>
</organism>
<gene>
    <name evidence="2" type="ORF">L3049_17410</name>
</gene>
<dbReference type="InterPro" id="IPR036005">
    <property type="entry name" value="Creatinase/aminopeptidase-like"/>
</dbReference>